<keyword evidence="2" id="KW-0812">Transmembrane</keyword>
<feature type="region of interest" description="Disordered" evidence="1">
    <location>
        <begin position="1"/>
        <end position="23"/>
    </location>
</feature>
<keyword evidence="2" id="KW-0472">Membrane</keyword>
<evidence type="ECO:0000256" key="2">
    <source>
        <dbReference type="SAM" id="Phobius"/>
    </source>
</evidence>
<keyword evidence="4" id="KW-1185">Reference proteome</keyword>
<protein>
    <submittedName>
        <fullName evidence="3">Uncharacterized protein</fullName>
    </submittedName>
</protein>
<organism evidence="3 4">
    <name type="scientific">Knipowitschia caucasica</name>
    <name type="common">Caucasian dwarf goby</name>
    <name type="synonym">Pomatoschistus caucasicus</name>
    <dbReference type="NCBI Taxonomy" id="637954"/>
    <lineage>
        <taxon>Eukaryota</taxon>
        <taxon>Metazoa</taxon>
        <taxon>Chordata</taxon>
        <taxon>Craniata</taxon>
        <taxon>Vertebrata</taxon>
        <taxon>Euteleostomi</taxon>
        <taxon>Actinopterygii</taxon>
        <taxon>Neopterygii</taxon>
        <taxon>Teleostei</taxon>
        <taxon>Neoteleostei</taxon>
        <taxon>Acanthomorphata</taxon>
        <taxon>Gobiaria</taxon>
        <taxon>Gobiiformes</taxon>
        <taxon>Gobioidei</taxon>
        <taxon>Gobiidae</taxon>
        <taxon>Gobiinae</taxon>
        <taxon>Knipowitschia</taxon>
    </lineage>
</organism>
<reference evidence="3 4" key="1">
    <citation type="submission" date="2024-04" db="EMBL/GenBank/DDBJ databases">
        <authorList>
            <person name="Waldvogel A.-M."/>
            <person name="Schoenle A."/>
        </authorList>
    </citation>
    <scope>NUCLEOTIDE SEQUENCE [LARGE SCALE GENOMIC DNA]</scope>
</reference>
<proteinExistence type="predicted"/>
<keyword evidence="2" id="KW-1133">Transmembrane helix</keyword>
<sequence>MIWSLGRKSPAHESPGSTHDSPQKRQAVQSLLIVVVSATLVYLPALALIPMILYIHHNRGSALSEETVCNVFLCSLLFPRFGVLIGPLFFFSKAKQMFKLKRRGISG</sequence>
<dbReference type="AlphaFoldDB" id="A0AAV2IVX0"/>
<evidence type="ECO:0000313" key="3">
    <source>
        <dbReference type="EMBL" id="CAL1568758.1"/>
    </source>
</evidence>
<accession>A0AAV2IVX0</accession>
<dbReference type="EMBL" id="OZ035823">
    <property type="protein sequence ID" value="CAL1568758.1"/>
    <property type="molecule type" value="Genomic_DNA"/>
</dbReference>
<name>A0AAV2IVX0_KNICA</name>
<dbReference type="Proteomes" id="UP001497482">
    <property type="component" value="Chromosome 1"/>
</dbReference>
<feature type="transmembrane region" description="Helical" evidence="2">
    <location>
        <begin position="31"/>
        <end position="55"/>
    </location>
</feature>
<evidence type="ECO:0000313" key="4">
    <source>
        <dbReference type="Proteomes" id="UP001497482"/>
    </source>
</evidence>
<feature type="transmembrane region" description="Helical" evidence="2">
    <location>
        <begin position="70"/>
        <end position="91"/>
    </location>
</feature>
<evidence type="ECO:0000256" key="1">
    <source>
        <dbReference type="SAM" id="MobiDB-lite"/>
    </source>
</evidence>
<gene>
    <name evidence="3" type="ORF">KC01_LOCUS1313</name>
</gene>